<accession>B6G2A7</accession>
<keyword evidence="3" id="KW-1003">Cell membrane</keyword>
<evidence type="ECO:0000256" key="6">
    <source>
        <dbReference type="ARBA" id="ARBA00023136"/>
    </source>
</evidence>
<dbReference type="HOGENOM" id="CLU_000604_1_22_9"/>
<comment type="caution">
    <text evidence="8">The sequence shown here is derived from an EMBL/GenBank/DDBJ whole genome shotgun (WGS) entry which is preliminary data.</text>
</comment>
<reference evidence="8 9" key="1">
    <citation type="submission" date="2008-09" db="EMBL/GenBank/DDBJ databases">
        <authorList>
            <person name="Fulton L."/>
            <person name="Clifton S."/>
            <person name="Fulton B."/>
            <person name="Xu J."/>
            <person name="Minx P."/>
            <person name="Pepin K.H."/>
            <person name="Johnson M."/>
            <person name="Thiruvilangam P."/>
            <person name="Bhonagiri V."/>
            <person name="Nash W.E."/>
            <person name="Mardis E.R."/>
            <person name="Wilson R.K."/>
        </authorList>
    </citation>
    <scope>NUCLEOTIDE SEQUENCE [LARGE SCALE GENOMIC DNA]</scope>
    <source>
        <strain evidence="8 9">DSM 13275</strain>
    </source>
</reference>
<dbReference type="Gene3D" id="3.40.50.300">
    <property type="entry name" value="P-loop containing nucleotide triphosphate hydrolases"/>
    <property type="match status" value="1"/>
</dbReference>
<dbReference type="InterPro" id="IPR050086">
    <property type="entry name" value="MetN_ABC_transporter-like"/>
</dbReference>
<name>B6G2A7_PEPHT</name>
<sequence>MLKLKNIKKQFGDLTVLDGIDLELKKGEVAAIIGPSGTGKSTLLRCINLLETPTKGTIEIDGFSVDSKNLSPKDCIELRKKTAMVFQNYSLFKNKTVLENIMMPMTLVQKKDKKVAEEEAMALLKKVGLADKRDYYPSRLSGGQQQRIGIARALAVHPEIILFDEPTSSLDPELVNEVLELIRELSNEHECTMLIVTHEMRFALEIANKIIFMEKGKVVEEGSPNELLYNSTNERTRSYFKQFIDN</sequence>
<evidence type="ECO:0000256" key="1">
    <source>
        <dbReference type="ARBA" id="ARBA00004202"/>
    </source>
</evidence>
<dbReference type="AlphaFoldDB" id="B6G2A7"/>
<evidence type="ECO:0000256" key="2">
    <source>
        <dbReference type="ARBA" id="ARBA00022448"/>
    </source>
</evidence>
<comment type="subcellular location">
    <subcellularLocation>
        <location evidence="1">Cell membrane</location>
        <topology evidence="1">Peripheral membrane protein</topology>
    </subcellularLocation>
</comment>
<protein>
    <submittedName>
        <fullName evidence="8">ABC transporter, ATP-binding protein</fullName>
    </submittedName>
</protein>
<evidence type="ECO:0000313" key="9">
    <source>
        <dbReference type="Proteomes" id="UP000003178"/>
    </source>
</evidence>
<dbReference type="Proteomes" id="UP000003178">
    <property type="component" value="Unassembled WGS sequence"/>
</dbReference>
<proteinExistence type="predicted"/>
<dbReference type="RefSeq" id="WP_006441108.1">
    <property type="nucleotide sequence ID" value="NZ_DS995362.1"/>
</dbReference>
<dbReference type="InterPro" id="IPR030679">
    <property type="entry name" value="ABC_ATPase_HisP-typ"/>
</dbReference>
<evidence type="ECO:0000313" key="8">
    <source>
        <dbReference type="EMBL" id="EEA84099.1"/>
    </source>
</evidence>
<dbReference type="SUPFAM" id="SSF52540">
    <property type="entry name" value="P-loop containing nucleoside triphosphate hydrolases"/>
    <property type="match status" value="1"/>
</dbReference>
<feature type="domain" description="ABC transporter" evidence="7">
    <location>
        <begin position="2"/>
        <end position="240"/>
    </location>
</feature>
<dbReference type="PANTHER" id="PTHR43166:SF35">
    <property type="entry name" value="L-CYSTINE IMPORT ATP-BINDING PROTEIN TCYN"/>
    <property type="match status" value="1"/>
</dbReference>
<evidence type="ECO:0000256" key="5">
    <source>
        <dbReference type="ARBA" id="ARBA00022840"/>
    </source>
</evidence>
<dbReference type="eggNOG" id="COG1126">
    <property type="taxonomic scope" value="Bacteria"/>
</dbReference>
<dbReference type="InterPro" id="IPR003593">
    <property type="entry name" value="AAA+_ATPase"/>
</dbReference>
<keyword evidence="6" id="KW-0472">Membrane</keyword>
<evidence type="ECO:0000259" key="7">
    <source>
        <dbReference type="PROSITE" id="PS50893"/>
    </source>
</evidence>
<dbReference type="InterPro" id="IPR027417">
    <property type="entry name" value="P-loop_NTPase"/>
</dbReference>
<evidence type="ECO:0000256" key="4">
    <source>
        <dbReference type="ARBA" id="ARBA00022741"/>
    </source>
</evidence>
<keyword evidence="4" id="KW-0547">Nucleotide-binding</keyword>
<dbReference type="GO" id="GO:0005886">
    <property type="term" value="C:plasma membrane"/>
    <property type="evidence" value="ECO:0007669"/>
    <property type="project" value="UniProtKB-SubCell"/>
</dbReference>
<dbReference type="GO" id="GO:0016887">
    <property type="term" value="F:ATP hydrolysis activity"/>
    <property type="evidence" value="ECO:0007669"/>
    <property type="project" value="InterPro"/>
</dbReference>
<dbReference type="Pfam" id="PF00005">
    <property type="entry name" value="ABC_tran"/>
    <property type="match status" value="1"/>
</dbReference>
<dbReference type="PROSITE" id="PS50893">
    <property type="entry name" value="ABC_TRANSPORTER_2"/>
    <property type="match status" value="1"/>
</dbReference>
<dbReference type="STRING" id="500633.CLOHIR_02269"/>
<dbReference type="InterPro" id="IPR017871">
    <property type="entry name" value="ABC_transporter-like_CS"/>
</dbReference>
<dbReference type="CDD" id="cd03262">
    <property type="entry name" value="ABC_HisP_GlnQ"/>
    <property type="match status" value="1"/>
</dbReference>
<dbReference type="OrthoDB" id="9804199at2"/>
<keyword evidence="9" id="KW-1185">Reference proteome</keyword>
<dbReference type="PANTHER" id="PTHR43166">
    <property type="entry name" value="AMINO ACID IMPORT ATP-BINDING PROTEIN"/>
    <property type="match status" value="1"/>
</dbReference>
<organism evidence="8 9">
    <name type="scientific">Peptacetobacter hiranonis (strain DSM 13275 / JCM 10541 / KCTC 15199 / TO-931)</name>
    <name type="common">Clostridium hiranonis</name>
    <dbReference type="NCBI Taxonomy" id="500633"/>
    <lineage>
        <taxon>Bacteria</taxon>
        <taxon>Bacillati</taxon>
        <taxon>Bacillota</taxon>
        <taxon>Clostridia</taxon>
        <taxon>Peptostreptococcales</taxon>
        <taxon>Peptostreptococcaceae</taxon>
        <taxon>Peptacetobacter</taxon>
    </lineage>
</organism>
<reference evidence="8 9" key="2">
    <citation type="submission" date="2008-10" db="EMBL/GenBank/DDBJ databases">
        <title>Draft genome sequence of Clostridium hiranonis (DSM 13275).</title>
        <authorList>
            <person name="Sudarsanam P."/>
            <person name="Ley R."/>
            <person name="Guruge J."/>
            <person name="Turnbaugh P.J."/>
            <person name="Mahowald M."/>
            <person name="Liep D."/>
            <person name="Gordon J."/>
        </authorList>
    </citation>
    <scope>NUCLEOTIDE SEQUENCE [LARGE SCALE GENOMIC DNA]</scope>
    <source>
        <strain evidence="8 9">DSM 13275</strain>
    </source>
</reference>
<dbReference type="InterPro" id="IPR003439">
    <property type="entry name" value="ABC_transporter-like_ATP-bd"/>
</dbReference>
<keyword evidence="5 8" id="KW-0067">ATP-binding</keyword>
<dbReference type="GO" id="GO:0005524">
    <property type="term" value="F:ATP binding"/>
    <property type="evidence" value="ECO:0007669"/>
    <property type="project" value="UniProtKB-KW"/>
</dbReference>
<dbReference type="GO" id="GO:0015424">
    <property type="term" value="F:ABC-type amino acid transporter activity"/>
    <property type="evidence" value="ECO:0007669"/>
    <property type="project" value="InterPro"/>
</dbReference>
<dbReference type="SMART" id="SM00382">
    <property type="entry name" value="AAA"/>
    <property type="match status" value="1"/>
</dbReference>
<dbReference type="EMBL" id="ABWP01000090">
    <property type="protein sequence ID" value="EEA84099.1"/>
    <property type="molecule type" value="Genomic_DNA"/>
</dbReference>
<evidence type="ECO:0000256" key="3">
    <source>
        <dbReference type="ARBA" id="ARBA00022475"/>
    </source>
</evidence>
<dbReference type="PROSITE" id="PS00211">
    <property type="entry name" value="ABC_TRANSPORTER_1"/>
    <property type="match status" value="1"/>
</dbReference>
<dbReference type="PIRSF" id="PIRSF039085">
    <property type="entry name" value="ABC_ATPase_HisP"/>
    <property type="match status" value="1"/>
</dbReference>
<gene>
    <name evidence="8" type="ORF">CLOHIR_02269</name>
</gene>
<keyword evidence="2" id="KW-0813">Transport</keyword>